<dbReference type="GO" id="GO:0009927">
    <property type="term" value="F:histidine phosphotransfer kinase activity"/>
    <property type="evidence" value="ECO:0007669"/>
    <property type="project" value="TreeGrafter"/>
</dbReference>
<dbReference type="SMART" id="SM00387">
    <property type="entry name" value="HATPase_c"/>
    <property type="match status" value="1"/>
</dbReference>
<feature type="compositionally biased region" description="Basic residues" evidence="5">
    <location>
        <begin position="411"/>
        <end position="421"/>
    </location>
</feature>
<dbReference type="GO" id="GO:0005524">
    <property type="term" value="F:ATP binding"/>
    <property type="evidence" value="ECO:0007669"/>
    <property type="project" value="UniProtKB-KW"/>
</dbReference>
<dbReference type="Gene3D" id="3.30.565.10">
    <property type="entry name" value="Histidine kinase-like ATPase, C-terminal domain"/>
    <property type="match status" value="1"/>
</dbReference>
<evidence type="ECO:0000259" key="6">
    <source>
        <dbReference type="PROSITE" id="PS50109"/>
    </source>
</evidence>
<dbReference type="EMBL" id="JAPNKE010000002">
    <property type="protein sequence ID" value="MCY1010928.1"/>
    <property type="molecule type" value="Genomic_DNA"/>
</dbReference>
<dbReference type="InterPro" id="IPR003594">
    <property type="entry name" value="HATPase_dom"/>
</dbReference>
<evidence type="ECO:0000256" key="4">
    <source>
        <dbReference type="ARBA" id="ARBA00022777"/>
    </source>
</evidence>
<dbReference type="Pfam" id="PF02518">
    <property type="entry name" value="HATPase_c"/>
    <property type="match status" value="1"/>
</dbReference>
<dbReference type="GO" id="GO:0005886">
    <property type="term" value="C:plasma membrane"/>
    <property type="evidence" value="ECO:0007669"/>
    <property type="project" value="TreeGrafter"/>
</dbReference>
<keyword evidence="4" id="KW-0418">Kinase</keyword>
<accession>A0A9X3EVB5</accession>
<dbReference type="InterPro" id="IPR036890">
    <property type="entry name" value="HATPase_C_sf"/>
</dbReference>
<dbReference type="SUPFAM" id="SSF55874">
    <property type="entry name" value="ATPase domain of HSP90 chaperone/DNA topoisomerase II/histidine kinase"/>
    <property type="match status" value="1"/>
</dbReference>
<keyword evidence="3" id="KW-0808">Transferase</keyword>
<organism evidence="7 8">
    <name type="scientific">Nannocystis pusilla</name>
    <dbReference type="NCBI Taxonomy" id="889268"/>
    <lineage>
        <taxon>Bacteria</taxon>
        <taxon>Pseudomonadati</taxon>
        <taxon>Myxococcota</taxon>
        <taxon>Polyangia</taxon>
        <taxon>Nannocystales</taxon>
        <taxon>Nannocystaceae</taxon>
        <taxon>Nannocystis</taxon>
    </lineage>
</organism>
<keyword evidence="7" id="KW-0547">Nucleotide-binding</keyword>
<gene>
    <name evidence="7" type="ORF">OV079_36260</name>
</gene>
<dbReference type="RefSeq" id="WP_267774080.1">
    <property type="nucleotide sequence ID" value="NZ_JAPNKE010000002.1"/>
</dbReference>
<feature type="compositionally biased region" description="Polar residues" evidence="5">
    <location>
        <begin position="400"/>
        <end position="409"/>
    </location>
</feature>
<keyword evidence="8" id="KW-1185">Reference proteome</keyword>
<proteinExistence type="predicted"/>
<evidence type="ECO:0000256" key="5">
    <source>
        <dbReference type="SAM" id="MobiDB-lite"/>
    </source>
</evidence>
<sequence length="437" mass="47575">MDELRPSAEESERLLRFLYLCPVGLADFGPDGEVRMLNAVAAQLLMPIARRGQLDNLFHALADVAPDLREAVASYSPLSGPVVRGRVLHVAAGATRRHYSLDVIRIDRDTYMAALGDVTEAVDNETVAREALQLTAVQEGRFEVLTSVLHDIGNGITGIGTRTAMLAAAPAWEEIEQLDRLAEFVRKQRTALEPALGADRAGALVDFVDAVTARLRERMRHWRETLTFFVASIAHVQEIMNIQRQFIRGGEVRRPLAVTELLDDALALQRAALHKRGVAVSLDIPPHVPRIEADRTRMMQVFVNVLKNVVEAFDAALPAGTAGRTLQLSVRTVADDRLEIAFTDNACGFAAPGGEFPIARGTTTKPGGTGLGLYASAQIVASHHGSLTLRSPGPGLGATCTVTPRSASRPSPHRHERRIQHPHPDRGRRGGRARQHP</sequence>
<evidence type="ECO:0000313" key="8">
    <source>
        <dbReference type="Proteomes" id="UP001150924"/>
    </source>
</evidence>
<dbReference type="InterPro" id="IPR005467">
    <property type="entry name" value="His_kinase_dom"/>
</dbReference>
<dbReference type="PANTHER" id="PTHR43047:SF72">
    <property type="entry name" value="OSMOSENSING HISTIDINE PROTEIN KINASE SLN1"/>
    <property type="match status" value="1"/>
</dbReference>
<dbReference type="Proteomes" id="UP001150924">
    <property type="component" value="Unassembled WGS sequence"/>
</dbReference>
<dbReference type="AlphaFoldDB" id="A0A9X3EVB5"/>
<dbReference type="GO" id="GO:0000155">
    <property type="term" value="F:phosphorelay sensor kinase activity"/>
    <property type="evidence" value="ECO:0007669"/>
    <property type="project" value="TreeGrafter"/>
</dbReference>
<feature type="domain" description="Histidine kinase" evidence="6">
    <location>
        <begin position="147"/>
        <end position="408"/>
    </location>
</feature>
<feature type="region of interest" description="Disordered" evidence="5">
    <location>
        <begin position="386"/>
        <end position="437"/>
    </location>
</feature>
<dbReference type="PROSITE" id="PS50109">
    <property type="entry name" value="HIS_KIN"/>
    <property type="match status" value="1"/>
</dbReference>
<comment type="caution">
    <text evidence="7">The sequence shown here is derived from an EMBL/GenBank/DDBJ whole genome shotgun (WGS) entry which is preliminary data.</text>
</comment>
<dbReference type="EC" id="2.7.13.3" evidence="2"/>
<dbReference type="PANTHER" id="PTHR43047">
    <property type="entry name" value="TWO-COMPONENT HISTIDINE PROTEIN KINASE"/>
    <property type="match status" value="1"/>
</dbReference>
<evidence type="ECO:0000313" key="7">
    <source>
        <dbReference type="EMBL" id="MCY1010928.1"/>
    </source>
</evidence>
<evidence type="ECO:0000256" key="2">
    <source>
        <dbReference type="ARBA" id="ARBA00012438"/>
    </source>
</evidence>
<comment type="catalytic activity">
    <reaction evidence="1">
        <text>ATP + protein L-histidine = ADP + protein N-phospho-L-histidine.</text>
        <dbReference type="EC" id="2.7.13.3"/>
    </reaction>
</comment>
<keyword evidence="7" id="KW-0067">ATP-binding</keyword>
<evidence type="ECO:0000256" key="3">
    <source>
        <dbReference type="ARBA" id="ARBA00022679"/>
    </source>
</evidence>
<reference evidence="7" key="1">
    <citation type="submission" date="2022-11" db="EMBL/GenBank/DDBJ databases">
        <title>Minimal conservation of predation-associated metabolite biosynthetic gene clusters underscores biosynthetic potential of Myxococcota including descriptions for ten novel species: Archangium lansinium sp. nov., Myxococcus landrumus sp. nov., Nannocystis bai.</title>
        <authorList>
            <person name="Ahearne A."/>
            <person name="Stevens C."/>
            <person name="Phillips K."/>
        </authorList>
    </citation>
    <scope>NUCLEOTIDE SEQUENCE</scope>
    <source>
        <strain evidence="7">Na p29</strain>
    </source>
</reference>
<evidence type="ECO:0000256" key="1">
    <source>
        <dbReference type="ARBA" id="ARBA00000085"/>
    </source>
</evidence>
<protein>
    <recommendedName>
        <fullName evidence="2">histidine kinase</fullName>
        <ecNumber evidence="2">2.7.13.3</ecNumber>
    </recommendedName>
</protein>
<name>A0A9X3EVB5_9BACT</name>